<keyword evidence="1" id="KW-0812">Transmembrane</keyword>
<feature type="transmembrane region" description="Helical" evidence="1">
    <location>
        <begin position="135"/>
        <end position="154"/>
    </location>
</feature>
<dbReference type="Proteomes" id="UP001252875">
    <property type="component" value="Unassembled WGS sequence"/>
</dbReference>
<protein>
    <submittedName>
        <fullName evidence="3">Phosphatase PAP2 family protein</fullName>
    </submittedName>
</protein>
<accession>A0ABU3F324</accession>
<dbReference type="InterPro" id="IPR036938">
    <property type="entry name" value="PAP2/HPO_sf"/>
</dbReference>
<feature type="transmembrane region" description="Helical" evidence="1">
    <location>
        <begin position="190"/>
        <end position="207"/>
    </location>
</feature>
<comment type="caution">
    <text evidence="3">The sequence shown here is derived from an EMBL/GenBank/DDBJ whole genome shotgun (WGS) entry which is preliminary data.</text>
</comment>
<sequence>MNMKQKQLKTGLGLFLLFILYTISLKVIDVQKVGPQHSEVGYATINEYFFDKIGTSHFWYKVTDIIGVFPLLIMGYFAACGLYQLCTRKKLSLLDKEILKLGFLYFGIAVAYAFFEKVIINYRPILVEGHLEASYPSSHTFLAVAVLLSAFYLFKKEKGIKKIMSFLCSLVMSIIMIGRILSGVHWITDILGGILLGLSFVSFYIATTNKFEGTQI</sequence>
<dbReference type="SMART" id="SM00014">
    <property type="entry name" value="acidPPc"/>
    <property type="match status" value="1"/>
</dbReference>
<proteinExistence type="predicted"/>
<evidence type="ECO:0000256" key="1">
    <source>
        <dbReference type="SAM" id="Phobius"/>
    </source>
</evidence>
<dbReference type="EMBL" id="JARPYI010000011">
    <property type="protein sequence ID" value="MDT2601537.1"/>
    <property type="molecule type" value="Genomic_DNA"/>
</dbReference>
<dbReference type="InterPro" id="IPR000326">
    <property type="entry name" value="PAP2/HPO"/>
</dbReference>
<dbReference type="PANTHER" id="PTHR14969:SF13">
    <property type="entry name" value="AT30094P"/>
    <property type="match status" value="1"/>
</dbReference>
<feature type="domain" description="Phosphatidic acid phosphatase type 2/haloperoxidase" evidence="2">
    <location>
        <begin position="101"/>
        <end position="205"/>
    </location>
</feature>
<feature type="transmembrane region" description="Helical" evidence="1">
    <location>
        <begin position="65"/>
        <end position="86"/>
    </location>
</feature>
<dbReference type="Pfam" id="PF01569">
    <property type="entry name" value="PAP2"/>
    <property type="match status" value="1"/>
</dbReference>
<dbReference type="Gene3D" id="1.20.144.10">
    <property type="entry name" value="Phosphatidic acid phosphatase type 2/haloperoxidase"/>
    <property type="match status" value="1"/>
</dbReference>
<dbReference type="SUPFAM" id="SSF48317">
    <property type="entry name" value="Acid phosphatase/Vanadium-dependent haloperoxidase"/>
    <property type="match status" value="1"/>
</dbReference>
<organism evidence="3 4">
    <name type="scientific">Enterococcus hulanensis</name>
    <dbReference type="NCBI Taxonomy" id="2559929"/>
    <lineage>
        <taxon>Bacteria</taxon>
        <taxon>Bacillati</taxon>
        <taxon>Bacillota</taxon>
        <taxon>Bacilli</taxon>
        <taxon>Lactobacillales</taxon>
        <taxon>Enterococcaceae</taxon>
        <taxon>Enterococcus</taxon>
    </lineage>
</organism>
<evidence type="ECO:0000313" key="4">
    <source>
        <dbReference type="Proteomes" id="UP001252875"/>
    </source>
</evidence>
<dbReference type="PANTHER" id="PTHR14969">
    <property type="entry name" value="SPHINGOSINE-1-PHOSPHATE PHOSPHOHYDROLASE"/>
    <property type="match status" value="1"/>
</dbReference>
<feature type="transmembrane region" description="Helical" evidence="1">
    <location>
        <begin position="98"/>
        <end position="115"/>
    </location>
</feature>
<name>A0ABU3F324_9ENTE</name>
<reference evidence="3 4" key="1">
    <citation type="submission" date="2023-03" db="EMBL/GenBank/DDBJ databases">
        <authorList>
            <person name="Shen W."/>
            <person name="Cai J."/>
        </authorList>
    </citation>
    <scope>NUCLEOTIDE SEQUENCE [LARGE SCALE GENOMIC DNA]</scope>
    <source>
        <strain evidence="3 4">D6-4</strain>
    </source>
</reference>
<evidence type="ECO:0000313" key="3">
    <source>
        <dbReference type="EMBL" id="MDT2601537.1"/>
    </source>
</evidence>
<gene>
    <name evidence="3" type="ORF">P7D85_17255</name>
</gene>
<dbReference type="RefSeq" id="WP_311823237.1">
    <property type="nucleotide sequence ID" value="NZ_JARPYF010000010.1"/>
</dbReference>
<evidence type="ECO:0000259" key="2">
    <source>
        <dbReference type="SMART" id="SM00014"/>
    </source>
</evidence>
<keyword evidence="1" id="KW-0472">Membrane</keyword>
<feature type="transmembrane region" description="Helical" evidence="1">
    <location>
        <begin position="166"/>
        <end position="184"/>
    </location>
</feature>
<keyword evidence="1" id="KW-1133">Transmembrane helix</keyword>
<keyword evidence="4" id="KW-1185">Reference proteome</keyword>